<comment type="caution">
    <text evidence="8">The sequence shown here is derived from an EMBL/GenBank/DDBJ whole genome shotgun (WGS) entry which is preliminary data.</text>
</comment>
<evidence type="ECO:0000256" key="1">
    <source>
        <dbReference type="ARBA" id="ARBA00023224"/>
    </source>
</evidence>
<feature type="coiled-coil region" evidence="4">
    <location>
        <begin position="372"/>
        <end position="399"/>
    </location>
</feature>
<name>A0ABD5WT94_9EURY</name>
<evidence type="ECO:0000313" key="9">
    <source>
        <dbReference type="Proteomes" id="UP001596388"/>
    </source>
</evidence>
<dbReference type="PROSITE" id="PS50111">
    <property type="entry name" value="CHEMOTAXIS_TRANSDUC_2"/>
    <property type="match status" value="1"/>
</dbReference>
<dbReference type="Pfam" id="PF00672">
    <property type="entry name" value="HAMP"/>
    <property type="match status" value="2"/>
</dbReference>
<evidence type="ECO:0000256" key="4">
    <source>
        <dbReference type="SAM" id="Coils"/>
    </source>
</evidence>
<keyword evidence="4" id="KW-0175">Coiled coil</keyword>
<evidence type="ECO:0000313" key="8">
    <source>
        <dbReference type="EMBL" id="MFC7096890.1"/>
    </source>
</evidence>
<gene>
    <name evidence="8" type="ORF">ACFQKD_06185</name>
</gene>
<dbReference type="SMART" id="SM00283">
    <property type="entry name" value="MA"/>
    <property type="match status" value="1"/>
</dbReference>
<evidence type="ECO:0000256" key="3">
    <source>
        <dbReference type="PROSITE-ProRule" id="PRU00284"/>
    </source>
</evidence>
<dbReference type="PANTHER" id="PTHR32089:SF112">
    <property type="entry name" value="LYSOZYME-LIKE PROTEIN-RELATED"/>
    <property type="match status" value="1"/>
</dbReference>
<protein>
    <submittedName>
        <fullName evidence="8">Methyl-accepting chemotaxis protein</fullName>
    </submittedName>
</protein>
<feature type="compositionally biased region" description="Low complexity" evidence="5">
    <location>
        <begin position="764"/>
        <end position="780"/>
    </location>
</feature>
<feature type="region of interest" description="Disordered" evidence="5">
    <location>
        <begin position="749"/>
        <end position="788"/>
    </location>
</feature>
<dbReference type="PANTHER" id="PTHR32089">
    <property type="entry name" value="METHYL-ACCEPTING CHEMOTAXIS PROTEIN MCPB"/>
    <property type="match status" value="1"/>
</dbReference>
<evidence type="ECO:0000256" key="2">
    <source>
        <dbReference type="ARBA" id="ARBA00029447"/>
    </source>
</evidence>
<sequence length="788" mass="81863">MSYVPDILRATYLRKFAALTLATIVVVAGAGVVLQGQVAAELTHEKHNELETTAVLEANELEGWIEEQRQVTRLLSEAVPYHSEAGELGPYLDTELERFPESTHALHVVDASSNQIEASTTASAEGQVFDHLELTFDGESGVVMSEPYMADGHELLAFASAVPESDRAVVVTVEADAFVENFHSSIEGGETTVVDADSGRIVLASDTDSVLTDFDGDEGALAAGTEGDSGGYDAGDTVAGYAPVEGTDWVVFSQAPAANAYVLKQAVQRDFAILAGLALAGFLLIGLTLGRSTATTLRELSDSADALAAGEVDDSQVVGDDRIDEIGQIRDAFAGVTDYVDLAASQADAVANQEFDAPVLDRDVPGTLGASIAQMRVDLDAAITEMEETTAELQRVAESHGDVMETAADGDLTARMETDTDNDAMRTIAEGFNEMVADLETAMARVTEVAEEVATVSEDAAAGVEETERAAAEVASSTEEITAGTTEQTEQISGLNGEMGDLSAAVEEVAATAEDVAQQSTEAVTIGEEGGALADEAVDEMESIQEATKETATLVRGLSDEVDEIGEIVTLIDGIAEQTNTLALNASIEAARAGAEGDGFAVVANEVKQLATETREATGRIDDLVEQVQASTDDVAEDMSSMRERVDDGTETIESGLGALDDVIAAVERANDGVQSISEATSDQATTAEEVVTMADEVAAVSEETAVEAQTVSAAAEEQTASLSQVTSEVERLSDRATDLRSLTAEFDVDVAGGASARGDSPVTSGADADGPSSAPAATDGGRPAQND</sequence>
<dbReference type="EMBL" id="JBHTAG010000002">
    <property type="protein sequence ID" value="MFC7096890.1"/>
    <property type="molecule type" value="Genomic_DNA"/>
</dbReference>
<organism evidence="8 9">
    <name type="scientific">Halobaculum marinum</name>
    <dbReference type="NCBI Taxonomy" id="3031996"/>
    <lineage>
        <taxon>Archaea</taxon>
        <taxon>Methanobacteriati</taxon>
        <taxon>Methanobacteriota</taxon>
        <taxon>Stenosarchaea group</taxon>
        <taxon>Halobacteria</taxon>
        <taxon>Halobacteriales</taxon>
        <taxon>Haloferacaceae</taxon>
        <taxon>Halobaculum</taxon>
    </lineage>
</organism>
<accession>A0ABD5WT94</accession>
<dbReference type="GO" id="GO:0007165">
    <property type="term" value="P:signal transduction"/>
    <property type="evidence" value="ECO:0007669"/>
    <property type="project" value="UniProtKB-KW"/>
</dbReference>
<dbReference type="SMART" id="SM00304">
    <property type="entry name" value="HAMP"/>
    <property type="match status" value="3"/>
</dbReference>
<dbReference type="RefSeq" id="WP_276238648.1">
    <property type="nucleotide sequence ID" value="NZ_CP119989.1"/>
</dbReference>
<dbReference type="SUPFAM" id="SSF58104">
    <property type="entry name" value="Methyl-accepting chemotaxis protein (MCP) signaling domain"/>
    <property type="match status" value="1"/>
</dbReference>
<feature type="domain" description="HAMP" evidence="7">
    <location>
        <begin position="291"/>
        <end position="345"/>
    </location>
</feature>
<feature type="domain" description="HAMP" evidence="7">
    <location>
        <begin position="402"/>
        <end position="444"/>
    </location>
</feature>
<evidence type="ECO:0000256" key="5">
    <source>
        <dbReference type="SAM" id="MobiDB-lite"/>
    </source>
</evidence>
<dbReference type="GeneID" id="79269216"/>
<keyword evidence="9" id="KW-1185">Reference proteome</keyword>
<dbReference type="CDD" id="cd11386">
    <property type="entry name" value="MCP_signal"/>
    <property type="match status" value="1"/>
</dbReference>
<dbReference type="Gene3D" id="6.10.340.10">
    <property type="match status" value="1"/>
</dbReference>
<dbReference type="PROSITE" id="PS50885">
    <property type="entry name" value="HAMP"/>
    <property type="match status" value="2"/>
</dbReference>
<feature type="coiled-coil region" evidence="4">
    <location>
        <begin position="716"/>
        <end position="743"/>
    </location>
</feature>
<dbReference type="AlphaFoldDB" id="A0ABD5WT94"/>
<keyword evidence="1 3" id="KW-0807">Transducer</keyword>
<dbReference type="InterPro" id="IPR004089">
    <property type="entry name" value="MCPsignal_dom"/>
</dbReference>
<dbReference type="Pfam" id="PF00015">
    <property type="entry name" value="MCPsignal"/>
    <property type="match status" value="1"/>
</dbReference>
<feature type="domain" description="Methyl-accepting transducer" evidence="6">
    <location>
        <begin position="463"/>
        <end position="699"/>
    </location>
</feature>
<dbReference type="InterPro" id="IPR003660">
    <property type="entry name" value="HAMP_dom"/>
</dbReference>
<dbReference type="Proteomes" id="UP001596388">
    <property type="component" value="Unassembled WGS sequence"/>
</dbReference>
<dbReference type="Gene3D" id="1.10.287.950">
    <property type="entry name" value="Methyl-accepting chemotaxis protein"/>
    <property type="match status" value="1"/>
</dbReference>
<reference evidence="8 9" key="1">
    <citation type="journal article" date="2019" name="Int. J. Syst. Evol. Microbiol.">
        <title>The Global Catalogue of Microorganisms (GCM) 10K type strain sequencing project: providing services to taxonomists for standard genome sequencing and annotation.</title>
        <authorList>
            <consortium name="The Broad Institute Genomics Platform"/>
            <consortium name="The Broad Institute Genome Sequencing Center for Infectious Disease"/>
            <person name="Wu L."/>
            <person name="Ma J."/>
        </authorList>
    </citation>
    <scope>NUCLEOTIDE SEQUENCE [LARGE SCALE GENOMIC DNA]</scope>
    <source>
        <strain evidence="8 9">DT55</strain>
    </source>
</reference>
<evidence type="ECO:0000259" key="6">
    <source>
        <dbReference type="PROSITE" id="PS50111"/>
    </source>
</evidence>
<evidence type="ECO:0000259" key="7">
    <source>
        <dbReference type="PROSITE" id="PS50885"/>
    </source>
</evidence>
<dbReference type="CDD" id="cd06225">
    <property type="entry name" value="HAMP"/>
    <property type="match status" value="1"/>
</dbReference>
<comment type="similarity">
    <text evidence="2">Belongs to the methyl-accepting chemotaxis (MCP) protein family.</text>
</comment>
<proteinExistence type="inferred from homology"/>